<keyword evidence="3" id="KW-0560">Oxidoreductase</keyword>
<dbReference type="PANTHER" id="PTHR30011:SF16">
    <property type="entry name" value="C2H2 FINGER DOMAIN TRANSCRIPTION FACTOR (EUROFUNG)-RELATED"/>
    <property type="match status" value="1"/>
</dbReference>
<name>A0A2T0YQD9_9MICC</name>
<accession>A0A2T0YQD9</accession>
<dbReference type="RefSeq" id="WP_258174787.1">
    <property type="nucleotide sequence ID" value="NZ_PVTY01000005.1"/>
</dbReference>
<feature type="domain" description="Luciferase-like" evidence="8">
    <location>
        <begin position="23"/>
        <end position="385"/>
    </location>
</feature>
<evidence type="ECO:0000256" key="5">
    <source>
        <dbReference type="ARBA" id="ARBA00033748"/>
    </source>
</evidence>
<dbReference type="GO" id="GO:0016705">
    <property type="term" value="F:oxidoreductase activity, acting on paired donors, with incorporation or reduction of molecular oxygen"/>
    <property type="evidence" value="ECO:0007669"/>
    <property type="project" value="InterPro"/>
</dbReference>
<feature type="binding site" evidence="6">
    <location>
        <position position="228"/>
    </location>
    <ligand>
        <name>FMN</name>
        <dbReference type="ChEBI" id="CHEBI:58210"/>
    </ligand>
</feature>
<dbReference type="PIRSF" id="PIRSF000337">
    <property type="entry name" value="NTA_MOA"/>
    <property type="match status" value="1"/>
</dbReference>
<evidence type="ECO:0000256" key="4">
    <source>
        <dbReference type="ARBA" id="ARBA00023033"/>
    </source>
</evidence>
<keyword evidence="2 6" id="KW-0288">FMN</keyword>
<comment type="caution">
    <text evidence="9">The sequence shown here is derived from an EMBL/GenBank/DDBJ whole genome shotgun (WGS) entry which is preliminary data.</text>
</comment>
<feature type="binding site" evidence="6">
    <location>
        <position position="56"/>
    </location>
    <ligand>
        <name>FMN</name>
        <dbReference type="ChEBI" id="CHEBI:58210"/>
    </ligand>
</feature>
<gene>
    <name evidence="9" type="ORF">BCL67_105181</name>
</gene>
<protein>
    <submittedName>
        <fullName evidence="9">FMN-dependent oxidoreductase (Nitrilotriacetate monooxygenase family)</fullName>
    </submittedName>
</protein>
<sequence length="471" mass="51912">MTIHFNAFDMLVPVHQSPGLWRHPESRIEEFDTLDYWTELARTVERAGFSSLFLADIPGVYDVYGGTADSAARGGVQFPLLDPQVIVPALAAATTHLGFGLTASVTYEAPYSLARRFATLDHLTRGRIAWNIVTSYQDSAARNLGLSQQIPHDVRYDRADEYLEVMYKLFEQSFEEGAVLADKSTGVFVDPEKVHPIEHQGQWFTVPGEMLTHPGPQRTPLLFQAGSSARGQKFAVDHGEAIFVISSSPERLGTQVSDTREALSEAGRDPESVRFFAMATIIVAETEELAQARLAEYREYVDTASALTLFGGWTGVDLSNLRDDDVVADVQTEANQSALAMFTKDPTKRWTVRDVAEFISIGGRGPLVVGDPVQVVDELVRFKELSGVDGFNISAAVRPADFERFEAFVTPELRRRGLLPERPETPVTLRETLLGEGPHLRSDHPARRAAQREARSRISSAIAPATSLGSP</sequence>
<dbReference type="NCBIfam" id="TIGR03860">
    <property type="entry name" value="FMN_nitrolo"/>
    <property type="match status" value="1"/>
</dbReference>
<comment type="similarity">
    <text evidence="5">Belongs to the NtaA/SnaA/DszA monooxygenase family.</text>
</comment>
<evidence type="ECO:0000259" key="8">
    <source>
        <dbReference type="Pfam" id="PF00296"/>
    </source>
</evidence>
<organism evidence="9 10">
    <name type="scientific">Nesterenkonia sandarakina</name>
    <dbReference type="NCBI Taxonomy" id="272918"/>
    <lineage>
        <taxon>Bacteria</taxon>
        <taxon>Bacillati</taxon>
        <taxon>Actinomycetota</taxon>
        <taxon>Actinomycetes</taxon>
        <taxon>Micrococcales</taxon>
        <taxon>Micrococcaceae</taxon>
        <taxon>Nesterenkonia</taxon>
    </lineage>
</organism>
<dbReference type="EMBL" id="PVTY01000005">
    <property type="protein sequence ID" value="PRZ17634.1"/>
    <property type="molecule type" value="Genomic_DNA"/>
</dbReference>
<evidence type="ECO:0000256" key="7">
    <source>
        <dbReference type="SAM" id="MobiDB-lite"/>
    </source>
</evidence>
<dbReference type="Pfam" id="PF00296">
    <property type="entry name" value="Bac_luciferase"/>
    <property type="match status" value="1"/>
</dbReference>
<feature type="binding site" evidence="6">
    <location>
        <position position="227"/>
    </location>
    <ligand>
        <name>FMN</name>
        <dbReference type="ChEBI" id="CHEBI:58210"/>
    </ligand>
</feature>
<proteinExistence type="inferred from homology"/>
<feature type="binding site" evidence="6">
    <location>
        <position position="156"/>
    </location>
    <ligand>
        <name>FMN</name>
        <dbReference type="ChEBI" id="CHEBI:58210"/>
    </ligand>
</feature>
<feature type="region of interest" description="Disordered" evidence="7">
    <location>
        <begin position="433"/>
        <end position="471"/>
    </location>
</feature>
<evidence type="ECO:0000256" key="1">
    <source>
        <dbReference type="ARBA" id="ARBA00022630"/>
    </source>
</evidence>
<dbReference type="InterPro" id="IPR016215">
    <property type="entry name" value="NTA_MOA"/>
</dbReference>
<dbReference type="GO" id="GO:0004497">
    <property type="term" value="F:monooxygenase activity"/>
    <property type="evidence" value="ECO:0007669"/>
    <property type="project" value="UniProtKB-KW"/>
</dbReference>
<evidence type="ECO:0000256" key="3">
    <source>
        <dbReference type="ARBA" id="ARBA00023002"/>
    </source>
</evidence>
<feature type="binding site" evidence="6">
    <location>
        <position position="152"/>
    </location>
    <ligand>
        <name>FMN</name>
        <dbReference type="ChEBI" id="CHEBI:58210"/>
    </ligand>
</feature>
<dbReference type="AlphaFoldDB" id="A0A2T0YQD9"/>
<dbReference type="SUPFAM" id="SSF51679">
    <property type="entry name" value="Bacterial luciferase-like"/>
    <property type="match status" value="1"/>
</dbReference>
<reference evidence="9 10" key="1">
    <citation type="submission" date="2018-03" db="EMBL/GenBank/DDBJ databases">
        <title>Comparative analysis of microorganisms from saline springs in Andes Mountain Range, Colombia.</title>
        <authorList>
            <person name="Rubin E."/>
        </authorList>
    </citation>
    <scope>NUCLEOTIDE SEQUENCE [LARGE SCALE GENOMIC DNA]</scope>
    <source>
        <strain evidence="9 10">CG 35</strain>
    </source>
</reference>
<dbReference type="PANTHER" id="PTHR30011">
    <property type="entry name" value="ALKANESULFONATE MONOOXYGENASE-RELATED"/>
    <property type="match status" value="1"/>
</dbReference>
<keyword evidence="1 6" id="KW-0285">Flavoprotein</keyword>
<dbReference type="Proteomes" id="UP000238217">
    <property type="component" value="Unassembled WGS sequence"/>
</dbReference>
<evidence type="ECO:0000256" key="6">
    <source>
        <dbReference type="PIRSR" id="PIRSR000337-1"/>
    </source>
</evidence>
<dbReference type="Gene3D" id="3.20.20.30">
    <property type="entry name" value="Luciferase-like domain"/>
    <property type="match status" value="1"/>
</dbReference>
<keyword evidence="4 9" id="KW-0503">Monooxygenase</keyword>
<dbReference type="InterPro" id="IPR051260">
    <property type="entry name" value="Diverse_substr_monoxygenases"/>
</dbReference>
<evidence type="ECO:0000256" key="2">
    <source>
        <dbReference type="ARBA" id="ARBA00022643"/>
    </source>
</evidence>
<dbReference type="InterPro" id="IPR011251">
    <property type="entry name" value="Luciferase-like_dom"/>
</dbReference>
<evidence type="ECO:0000313" key="10">
    <source>
        <dbReference type="Proteomes" id="UP000238217"/>
    </source>
</evidence>
<dbReference type="InterPro" id="IPR036661">
    <property type="entry name" value="Luciferase-like_sf"/>
</dbReference>
<feature type="compositionally biased region" description="Basic and acidic residues" evidence="7">
    <location>
        <begin position="438"/>
        <end position="456"/>
    </location>
</feature>
<keyword evidence="10" id="KW-1185">Reference proteome</keyword>
<feature type="binding site" evidence="6">
    <location>
        <position position="102"/>
    </location>
    <ligand>
        <name>FMN</name>
        <dbReference type="ChEBI" id="CHEBI:58210"/>
    </ligand>
</feature>
<evidence type="ECO:0000313" key="9">
    <source>
        <dbReference type="EMBL" id="PRZ17634.1"/>
    </source>
</evidence>